<dbReference type="InterPro" id="IPR029052">
    <property type="entry name" value="Metallo-depent_PP-like"/>
</dbReference>
<dbReference type="Pfam" id="PF02872">
    <property type="entry name" value="5_nucleotid_C"/>
    <property type="match status" value="1"/>
</dbReference>
<dbReference type="Proteomes" id="UP000198356">
    <property type="component" value="Unassembled WGS sequence"/>
</dbReference>
<dbReference type="GO" id="GO:0008253">
    <property type="term" value="F:5'-nucleotidase activity"/>
    <property type="evidence" value="ECO:0007669"/>
    <property type="project" value="TreeGrafter"/>
</dbReference>
<dbReference type="EMBL" id="FZOU01000001">
    <property type="protein sequence ID" value="SNS37296.1"/>
    <property type="molecule type" value="Genomic_DNA"/>
</dbReference>
<feature type="chain" id="PRO_5011835504" evidence="2">
    <location>
        <begin position="23"/>
        <end position="581"/>
    </location>
</feature>
<accession>A0A239DXV5</accession>
<feature type="domain" description="5'-Nucleotidase C-terminal" evidence="4">
    <location>
        <begin position="370"/>
        <end position="541"/>
    </location>
</feature>
<comment type="similarity">
    <text evidence="2">Belongs to the 5'-nucleotidase family.</text>
</comment>
<dbReference type="SUPFAM" id="SSF55816">
    <property type="entry name" value="5'-nucleotidase (syn. UDP-sugar hydrolase), C-terminal domain"/>
    <property type="match status" value="1"/>
</dbReference>
<dbReference type="SUPFAM" id="SSF56300">
    <property type="entry name" value="Metallo-dependent phosphatases"/>
    <property type="match status" value="1"/>
</dbReference>
<protein>
    <submittedName>
        <fullName evidence="5">5'-nucleotidase</fullName>
    </submittedName>
</protein>
<keyword evidence="1 2" id="KW-0732">Signal</keyword>
<evidence type="ECO:0000313" key="5">
    <source>
        <dbReference type="EMBL" id="SNS37296.1"/>
    </source>
</evidence>
<dbReference type="GO" id="GO:0009166">
    <property type="term" value="P:nucleotide catabolic process"/>
    <property type="evidence" value="ECO:0007669"/>
    <property type="project" value="InterPro"/>
</dbReference>
<reference evidence="5 6" key="1">
    <citation type="submission" date="2017-06" db="EMBL/GenBank/DDBJ databases">
        <authorList>
            <person name="Kim H.J."/>
            <person name="Triplett B.A."/>
        </authorList>
    </citation>
    <scope>NUCLEOTIDE SEQUENCE [LARGE SCALE GENOMIC DNA]</scope>
    <source>
        <strain evidence="5 6">DSM 18704</strain>
    </source>
</reference>
<dbReference type="Pfam" id="PF00149">
    <property type="entry name" value="Metallophos"/>
    <property type="match status" value="1"/>
</dbReference>
<organism evidence="5 6">
    <name type="scientific">Granulicella rosea</name>
    <dbReference type="NCBI Taxonomy" id="474952"/>
    <lineage>
        <taxon>Bacteria</taxon>
        <taxon>Pseudomonadati</taxon>
        <taxon>Acidobacteriota</taxon>
        <taxon>Terriglobia</taxon>
        <taxon>Terriglobales</taxon>
        <taxon>Acidobacteriaceae</taxon>
        <taxon>Granulicella</taxon>
    </lineage>
</organism>
<dbReference type="PANTHER" id="PTHR11575">
    <property type="entry name" value="5'-NUCLEOTIDASE-RELATED"/>
    <property type="match status" value="1"/>
</dbReference>
<evidence type="ECO:0000259" key="3">
    <source>
        <dbReference type="Pfam" id="PF00149"/>
    </source>
</evidence>
<dbReference type="InterPro" id="IPR006179">
    <property type="entry name" value="5_nucleotidase/apyrase"/>
</dbReference>
<dbReference type="GO" id="GO:0000166">
    <property type="term" value="F:nucleotide binding"/>
    <property type="evidence" value="ECO:0007669"/>
    <property type="project" value="UniProtKB-KW"/>
</dbReference>
<dbReference type="AlphaFoldDB" id="A0A239DXV5"/>
<dbReference type="PRINTS" id="PR01607">
    <property type="entry name" value="APYRASEFAMLY"/>
</dbReference>
<keyword evidence="2" id="KW-0547">Nucleotide-binding</keyword>
<dbReference type="GO" id="GO:0008768">
    <property type="term" value="F:UDP-sugar diphosphatase activity"/>
    <property type="evidence" value="ECO:0007669"/>
    <property type="project" value="TreeGrafter"/>
</dbReference>
<proteinExistence type="inferred from homology"/>
<dbReference type="Gene3D" id="3.60.21.10">
    <property type="match status" value="1"/>
</dbReference>
<gene>
    <name evidence="5" type="ORF">SAMN05421770_101704</name>
</gene>
<evidence type="ECO:0000256" key="1">
    <source>
        <dbReference type="ARBA" id="ARBA00022729"/>
    </source>
</evidence>
<dbReference type="PANTHER" id="PTHR11575:SF24">
    <property type="entry name" value="5'-NUCLEOTIDASE"/>
    <property type="match status" value="1"/>
</dbReference>
<dbReference type="InterPro" id="IPR004843">
    <property type="entry name" value="Calcineurin-like_PHP"/>
</dbReference>
<dbReference type="OrthoDB" id="9801679at2"/>
<dbReference type="GO" id="GO:0030288">
    <property type="term" value="C:outer membrane-bounded periplasmic space"/>
    <property type="evidence" value="ECO:0007669"/>
    <property type="project" value="TreeGrafter"/>
</dbReference>
<keyword evidence="2" id="KW-0378">Hydrolase</keyword>
<feature type="domain" description="Calcineurin-like phosphoesterase" evidence="3">
    <location>
        <begin position="27"/>
        <end position="288"/>
    </location>
</feature>
<evidence type="ECO:0000313" key="6">
    <source>
        <dbReference type="Proteomes" id="UP000198356"/>
    </source>
</evidence>
<name>A0A239DXV5_9BACT</name>
<sequence length="581" mass="60614">MSLVRFVGACLLGVAALGTAGAQEVHLKIVALNDLHGNLQSPGSYRSGPQTPETPVGGAAVLAGYVERLTAGNPNHIVVSAGDLTGGSPLISTLFHHEDTIEIANRMGLELNGVGNHEFDQGRQELLRLQVGGCSTKDENTCKGAVAGTPVPFEGAKFQYLAANVYDARTGETIFPGYAIKTYGGVKVAFIGLTLKDTPTIVVASQVAGLRFADEAETVNAIVRRLRKQGIESFVVLIHQGGFQTTPPGTKTAEINSCAGGLEGSPIRDIVGQFDDAVDLVLSAHTHTAYNCMLPNKAGRTIPVTSAAAYGRLVTDVDVTLSTKTHDVTAVTARNVLVDRTDATVIPDAAIGRIVDAYAKLVAPITSRVVGSVTATIRKSQNDNSESALGDVIADAQAEATQAQVAFMNAGGIRSDVPFSSGVQGVPDGKVTFGELFAVHPFGNLLVTLTLTGEQLHTLLEEQFKGCNLGAPAGTEASVSNRTLNSSAGLTYTVSKDGPPCAKIVAGSIKIGGKALDPAAKYRVTVNSLLADGGEQFYVLKQGTDRVVSGTDLEALMAYFAKHAQIAPPATNRVQEQVSVR</sequence>
<evidence type="ECO:0000256" key="2">
    <source>
        <dbReference type="RuleBase" id="RU362119"/>
    </source>
</evidence>
<dbReference type="Gene3D" id="3.90.780.10">
    <property type="entry name" value="5'-Nucleotidase, C-terminal domain"/>
    <property type="match status" value="1"/>
</dbReference>
<keyword evidence="6" id="KW-1185">Reference proteome</keyword>
<dbReference type="InterPro" id="IPR008334">
    <property type="entry name" value="5'-Nucleotdase_C"/>
</dbReference>
<evidence type="ECO:0000259" key="4">
    <source>
        <dbReference type="Pfam" id="PF02872"/>
    </source>
</evidence>
<dbReference type="InterPro" id="IPR036907">
    <property type="entry name" value="5'-Nucleotdase_C_sf"/>
</dbReference>
<feature type="signal peptide" evidence="2">
    <location>
        <begin position="1"/>
        <end position="22"/>
    </location>
</feature>
<dbReference type="RefSeq" id="WP_089406978.1">
    <property type="nucleotide sequence ID" value="NZ_FZOU01000001.1"/>
</dbReference>